<keyword evidence="4 8" id="KW-0812">Transmembrane</keyword>
<evidence type="ECO:0000256" key="8">
    <source>
        <dbReference type="RuleBase" id="RU003942"/>
    </source>
</evidence>
<feature type="transmembrane region" description="Helical" evidence="9">
    <location>
        <begin position="57"/>
        <end position="78"/>
    </location>
</feature>
<evidence type="ECO:0000256" key="9">
    <source>
        <dbReference type="SAM" id="Phobius"/>
    </source>
</evidence>
<reference evidence="10" key="2">
    <citation type="submission" date="2020-09" db="EMBL/GenBank/DDBJ databases">
        <authorList>
            <person name="Sun Q."/>
            <person name="Zhou Y."/>
        </authorList>
    </citation>
    <scope>NUCLEOTIDE SEQUENCE</scope>
    <source>
        <strain evidence="10">CGMCC 1.12195</strain>
    </source>
</reference>
<evidence type="ECO:0000313" key="11">
    <source>
        <dbReference type="Proteomes" id="UP000660862"/>
    </source>
</evidence>
<keyword evidence="3" id="KW-1003">Cell membrane</keyword>
<dbReference type="GO" id="GO:0015199">
    <property type="term" value="F:amino-acid betaine transmembrane transporter activity"/>
    <property type="evidence" value="ECO:0007669"/>
    <property type="project" value="TreeGrafter"/>
</dbReference>
<dbReference type="RefSeq" id="WP_188507003.1">
    <property type="nucleotide sequence ID" value="NZ_BMER01000003.1"/>
</dbReference>
<dbReference type="InterPro" id="IPR037185">
    <property type="entry name" value="EmrE-like"/>
</dbReference>
<evidence type="ECO:0000313" key="10">
    <source>
        <dbReference type="EMBL" id="GGG93947.1"/>
    </source>
</evidence>
<evidence type="ECO:0000256" key="1">
    <source>
        <dbReference type="ARBA" id="ARBA00004651"/>
    </source>
</evidence>
<gene>
    <name evidence="10" type="ORF">GCM10007415_31230</name>
</gene>
<keyword evidence="11" id="KW-1185">Reference proteome</keyword>
<comment type="caution">
    <text evidence="10">The sequence shown here is derived from an EMBL/GenBank/DDBJ whole genome shotgun (WGS) entry which is preliminary data.</text>
</comment>
<keyword evidence="5 9" id="KW-1133">Transmembrane helix</keyword>
<keyword evidence="6 9" id="KW-0472">Membrane</keyword>
<evidence type="ECO:0000256" key="2">
    <source>
        <dbReference type="ARBA" id="ARBA00022448"/>
    </source>
</evidence>
<dbReference type="InterPro" id="IPR000390">
    <property type="entry name" value="Small_drug/metabolite_transptr"/>
</dbReference>
<evidence type="ECO:0000256" key="3">
    <source>
        <dbReference type="ARBA" id="ARBA00022475"/>
    </source>
</evidence>
<dbReference type="PANTHER" id="PTHR30561">
    <property type="entry name" value="SMR FAMILY PROTON-DEPENDENT DRUG EFFLUX TRANSPORTER SUGE"/>
    <property type="match status" value="1"/>
</dbReference>
<dbReference type="PANTHER" id="PTHR30561:SF1">
    <property type="entry name" value="MULTIDRUG TRANSPORTER EMRE"/>
    <property type="match status" value="1"/>
</dbReference>
<dbReference type="SUPFAM" id="SSF103481">
    <property type="entry name" value="Multidrug resistance efflux transporter EmrE"/>
    <property type="match status" value="1"/>
</dbReference>
<dbReference type="GO" id="GO:0005886">
    <property type="term" value="C:plasma membrane"/>
    <property type="evidence" value="ECO:0007669"/>
    <property type="project" value="UniProtKB-SubCell"/>
</dbReference>
<dbReference type="Pfam" id="PF00893">
    <property type="entry name" value="Multi_Drug_Res"/>
    <property type="match status" value="1"/>
</dbReference>
<dbReference type="FunFam" id="1.10.3730.20:FF:000001">
    <property type="entry name" value="Quaternary ammonium compound resistance transporter SugE"/>
    <property type="match status" value="1"/>
</dbReference>
<reference evidence="10" key="1">
    <citation type="journal article" date="2014" name="Int. J. Syst. Evol. Microbiol.">
        <title>Complete genome sequence of Corynebacterium casei LMG S-19264T (=DSM 44701T), isolated from a smear-ripened cheese.</title>
        <authorList>
            <consortium name="US DOE Joint Genome Institute (JGI-PGF)"/>
            <person name="Walter F."/>
            <person name="Albersmeier A."/>
            <person name="Kalinowski J."/>
            <person name="Ruckert C."/>
        </authorList>
    </citation>
    <scope>NUCLEOTIDE SEQUENCE</scope>
    <source>
        <strain evidence="10">CGMCC 1.12195</strain>
    </source>
</reference>
<feature type="transmembrane region" description="Helical" evidence="9">
    <location>
        <begin position="84"/>
        <end position="103"/>
    </location>
</feature>
<dbReference type="GO" id="GO:0015297">
    <property type="term" value="F:antiporter activity"/>
    <property type="evidence" value="ECO:0007669"/>
    <property type="project" value="TreeGrafter"/>
</dbReference>
<evidence type="ECO:0000256" key="5">
    <source>
        <dbReference type="ARBA" id="ARBA00022989"/>
    </source>
</evidence>
<organism evidence="10 11">
    <name type="scientific">Parapedobacter pyrenivorans</name>
    <dbReference type="NCBI Taxonomy" id="1305674"/>
    <lineage>
        <taxon>Bacteria</taxon>
        <taxon>Pseudomonadati</taxon>
        <taxon>Bacteroidota</taxon>
        <taxon>Sphingobacteriia</taxon>
        <taxon>Sphingobacteriales</taxon>
        <taxon>Sphingobacteriaceae</taxon>
        <taxon>Parapedobacter</taxon>
    </lineage>
</organism>
<dbReference type="Gene3D" id="1.10.3730.20">
    <property type="match status" value="1"/>
</dbReference>
<proteinExistence type="inferred from homology"/>
<evidence type="ECO:0000256" key="7">
    <source>
        <dbReference type="ARBA" id="ARBA00038032"/>
    </source>
</evidence>
<keyword evidence="2" id="KW-0813">Transport</keyword>
<protein>
    <submittedName>
        <fullName evidence="10">Multidrug SMR transporter</fullName>
    </submittedName>
</protein>
<dbReference type="EMBL" id="BMER01000003">
    <property type="protein sequence ID" value="GGG93947.1"/>
    <property type="molecule type" value="Genomic_DNA"/>
</dbReference>
<feature type="transmembrane region" description="Helical" evidence="9">
    <location>
        <begin position="32"/>
        <end position="50"/>
    </location>
</feature>
<dbReference type="InterPro" id="IPR045324">
    <property type="entry name" value="Small_multidrug_res"/>
</dbReference>
<dbReference type="AlphaFoldDB" id="A0A917HW35"/>
<comment type="subcellular location">
    <subcellularLocation>
        <location evidence="1 8">Cell membrane</location>
        <topology evidence="1 8">Multi-pass membrane protein</topology>
    </subcellularLocation>
</comment>
<name>A0A917HW35_9SPHI</name>
<evidence type="ECO:0000256" key="4">
    <source>
        <dbReference type="ARBA" id="ARBA00022692"/>
    </source>
</evidence>
<accession>A0A917HW35</accession>
<dbReference type="Proteomes" id="UP000660862">
    <property type="component" value="Unassembled WGS sequence"/>
</dbReference>
<dbReference type="GO" id="GO:1990961">
    <property type="term" value="P:xenobiotic detoxification by transmembrane export across the plasma membrane"/>
    <property type="evidence" value="ECO:0007669"/>
    <property type="project" value="UniProtKB-ARBA"/>
</dbReference>
<sequence>MKYIFLGLAIVLEVVGTSFLNASNGFSRITPTLVSIVSYVICFYFLSLAIKQIPLGIAYAIWCGLGIGLTAIVSVVVFKQKLDLAAVMGMALIGAGVVVMSLFSKSSVH</sequence>
<evidence type="ECO:0000256" key="6">
    <source>
        <dbReference type="ARBA" id="ARBA00023136"/>
    </source>
</evidence>
<dbReference type="GO" id="GO:0015220">
    <property type="term" value="F:choline transmembrane transporter activity"/>
    <property type="evidence" value="ECO:0007669"/>
    <property type="project" value="TreeGrafter"/>
</dbReference>
<comment type="similarity">
    <text evidence="7 8">Belongs to the drug/metabolite transporter (DMT) superfamily. Small multidrug resistance (SMR) (TC 2.A.7.1) family.</text>
</comment>
<dbReference type="GO" id="GO:0031460">
    <property type="term" value="P:glycine betaine transport"/>
    <property type="evidence" value="ECO:0007669"/>
    <property type="project" value="TreeGrafter"/>
</dbReference>